<name>A0A9D2JWX7_9BACT</name>
<accession>A0A9D2JWX7</accession>
<evidence type="ECO:0000313" key="4">
    <source>
        <dbReference type="Proteomes" id="UP000824055"/>
    </source>
</evidence>
<feature type="transmembrane region" description="Helical" evidence="2">
    <location>
        <begin position="28"/>
        <end position="47"/>
    </location>
</feature>
<evidence type="ECO:0000313" key="3">
    <source>
        <dbReference type="EMBL" id="HIZ68964.1"/>
    </source>
</evidence>
<evidence type="ECO:0008006" key="5">
    <source>
        <dbReference type="Google" id="ProtNLM"/>
    </source>
</evidence>
<dbReference type="PROSITE" id="PS50005">
    <property type="entry name" value="TPR"/>
    <property type="match status" value="1"/>
</dbReference>
<dbReference type="EMBL" id="DXBE01000029">
    <property type="protein sequence ID" value="HIZ68964.1"/>
    <property type="molecule type" value="Genomic_DNA"/>
</dbReference>
<dbReference type="Proteomes" id="UP000824055">
    <property type="component" value="Unassembled WGS sequence"/>
</dbReference>
<dbReference type="InterPro" id="IPR019734">
    <property type="entry name" value="TPR_rpt"/>
</dbReference>
<gene>
    <name evidence="3" type="ORF">H9966_03630</name>
</gene>
<protein>
    <recommendedName>
        <fullName evidence="5">Tetratricopeptide repeat-like domain-containing protein</fullName>
    </recommendedName>
</protein>
<evidence type="ECO:0000256" key="1">
    <source>
        <dbReference type="PROSITE-ProRule" id="PRU00339"/>
    </source>
</evidence>
<feature type="repeat" description="TPR" evidence="1">
    <location>
        <begin position="138"/>
        <end position="171"/>
    </location>
</feature>
<keyword evidence="2" id="KW-0812">Transmembrane</keyword>
<dbReference type="AlphaFoldDB" id="A0A9D2JWX7"/>
<comment type="caution">
    <text evidence="3">The sequence shown here is derived from an EMBL/GenBank/DDBJ whole genome shotgun (WGS) entry which is preliminary data.</text>
</comment>
<dbReference type="Gene3D" id="1.25.40.10">
    <property type="entry name" value="Tetratricopeptide repeat domain"/>
    <property type="match status" value="1"/>
</dbReference>
<keyword evidence="2" id="KW-1133">Transmembrane helix</keyword>
<reference evidence="3" key="2">
    <citation type="submission" date="2021-04" db="EMBL/GenBank/DDBJ databases">
        <authorList>
            <person name="Gilroy R."/>
        </authorList>
    </citation>
    <scope>NUCLEOTIDE SEQUENCE</scope>
    <source>
        <strain evidence="3">ChiHecec3B27-8219</strain>
    </source>
</reference>
<proteinExistence type="predicted"/>
<organism evidence="3 4">
    <name type="scientific">Candidatus Prevotella avicola</name>
    <dbReference type="NCBI Taxonomy" id="2838738"/>
    <lineage>
        <taxon>Bacteria</taxon>
        <taxon>Pseudomonadati</taxon>
        <taxon>Bacteroidota</taxon>
        <taxon>Bacteroidia</taxon>
        <taxon>Bacteroidales</taxon>
        <taxon>Prevotellaceae</taxon>
        <taxon>Prevotella</taxon>
    </lineage>
</organism>
<keyword evidence="2" id="KW-0472">Membrane</keyword>
<evidence type="ECO:0000256" key="2">
    <source>
        <dbReference type="SAM" id="Phobius"/>
    </source>
</evidence>
<keyword evidence="1" id="KW-0802">TPR repeat</keyword>
<dbReference type="InterPro" id="IPR011990">
    <property type="entry name" value="TPR-like_helical_dom_sf"/>
</dbReference>
<dbReference type="SUPFAM" id="SSF48452">
    <property type="entry name" value="TPR-like"/>
    <property type="match status" value="1"/>
</dbReference>
<sequence length="232" mass="24762">MTKKNEQALNVNESMKSSEAIFTKYKKVVSVAIIAIIVVVGGVFLYFSQVAGPREDKASTALGKGQEYFNAEQYDKALKGDGAGYAGFVKIASDYSGTDAANLANLYAGLCYAKQDKWNDAVKYLEAYSPADDQMISPAAIAALGDAYANVKQNAKAVEAFKKAAGMADKEAAEGANNSLSPSFLIKAGAILESEGKAAEALTIYQDIKKKYVNSMLVQSGEIDKYIERAGK</sequence>
<reference evidence="3" key="1">
    <citation type="journal article" date="2021" name="PeerJ">
        <title>Extensive microbial diversity within the chicken gut microbiome revealed by metagenomics and culture.</title>
        <authorList>
            <person name="Gilroy R."/>
            <person name="Ravi A."/>
            <person name="Getino M."/>
            <person name="Pursley I."/>
            <person name="Horton D.L."/>
            <person name="Alikhan N.F."/>
            <person name="Baker D."/>
            <person name="Gharbi K."/>
            <person name="Hall N."/>
            <person name="Watson M."/>
            <person name="Adriaenssens E.M."/>
            <person name="Foster-Nyarko E."/>
            <person name="Jarju S."/>
            <person name="Secka A."/>
            <person name="Antonio M."/>
            <person name="Oren A."/>
            <person name="Chaudhuri R.R."/>
            <person name="La Ragione R."/>
            <person name="Hildebrand F."/>
            <person name="Pallen M.J."/>
        </authorList>
    </citation>
    <scope>NUCLEOTIDE SEQUENCE</scope>
    <source>
        <strain evidence="3">ChiHecec3B27-8219</strain>
    </source>
</reference>